<evidence type="ECO:0000256" key="4">
    <source>
        <dbReference type="SAM" id="SignalP"/>
    </source>
</evidence>
<proteinExistence type="inferred from homology"/>
<keyword evidence="1 3" id="KW-0929">Antimicrobial</keyword>
<evidence type="ECO:0000256" key="2">
    <source>
        <dbReference type="ARBA" id="ARBA00022638"/>
    </source>
</evidence>
<dbReference type="InterPro" id="IPR051018">
    <property type="entry name" value="Bacteriophage_GH24"/>
</dbReference>
<keyword evidence="3 5" id="KW-0378">Hydrolase</keyword>
<dbReference type="SUPFAM" id="SSF53955">
    <property type="entry name" value="Lysozyme-like"/>
    <property type="match status" value="1"/>
</dbReference>
<protein>
    <recommendedName>
        <fullName evidence="3">Lysozyme</fullName>
        <ecNumber evidence="3">3.2.1.17</ecNumber>
    </recommendedName>
</protein>
<accession>A0A212LQT6</accession>
<keyword evidence="3 5" id="KW-0326">Glycosidase</keyword>
<reference evidence="5" key="1">
    <citation type="submission" date="2016-08" db="EMBL/GenBank/DDBJ databases">
        <authorList>
            <person name="Seilhamer J.J."/>
        </authorList>
    </citation>
    <scope>NUCLEOTIDE SEQUENCE</scope>
    <source>
        <strain evidence="5">86</strain>
    </source>
</reference>
<comment type="similarity">
    <text evidence="3">Belongs to the glycosyl hydrolase 24 family.</text>
</comment>
<gene>
    <name evidence="5" type="ORF">KL86PLE_90640</name>
</gene>
<dbReference type="InterPro" id="IPR023347">
    <property type="entry name" value="Lysozyme_dom_sf"/>
</dbReference>
<dbReference type="GO" id="GO:0009253">
    <property type="term" value="P:peptidoglycan catabolic process"/>
    <property type="evidence" value="ECO:0007669"/>
    <property type="project" value="InterPro"/>
</dbReference>
<dbReference type="PANTHER" id="PTHR38107">
    <property type="match status" value="1"/>
</dbReference>
<dbReference type="GO" id="GO:0016998">
    <property type="term" value="P:cell wall macromolecule catabolic process"/>
    <property type="evidence" value="ECO:0007669"/>
    <property type="project" value="InterPro"/>
</dbReference>
<dbReference type="Gene3D" id="1.10.530.40">
    <property type="match status" value="1"/>
</dbReference>
<name>A0A212LQT6_9HYPH</name>
<evidence type="ECO:0000313" key="5">
    <source>
        <dbReference type="EMBL" id="SCM79789.1"/>
    </source>
</evidence>
<feature type="signal peptide" evidence="4">
    <location>
        <begin position="1"/>
        <end position="30"/>
    </location>
</feature>
<dbReference type="AlphaFoldDB" id="A0A212LQT6"/>
<dbReference type="GO" id="GO:0003796">
    <property type="term" value="F:lysozyme activity"/>
    <property type="evidence" value="ECO:0007669"/>
    <property type="project" value="UniProtKB-EC"/>
</dbReference>
<dbReference type="Pfam" id="PF00959">
    <property type="entry name" value="Phage_lysozyme"/>
    <property type="match status" value="1"/>
</dbReference>
<dbReference type="InterPro" id="IPR023346">
    <property type="entry name" value="Lysozyme-like_dom_sf"/>
</dbReference>
<feature type="chain" id="PRO_5012216925" description="Lysozyme" evidence="4">
    <location>
        <begin position="31"/>
        <end position="196"/>
    </location>
</feature>
<dbReference type="GO" id="GO:0042742">
    <property type="term" value="P:defense response to bacterium"/>
    <property type="evidence" value="ECO:0007669"/>
    <property type="project" value="UniProtKB-KW"/>
</dbReference>
<dbReference type="InterPro" id="IPR002196">
    <property type="entry name" value="Glyco_hydro_24"/>
</dbReference>
<evidence type="ECO:0000256" key="1">
    <source>
        <dbReference type="ARBA" id="ARBA00022529"/>
    </source>
</evidence>
<dbReference type="CDD" id="cd16900">
    <property type="entry name" value="endolysin_R21-like"/>
    <property type="match status" value="1"/>
</dbReference>
<comment type="catalytic activity">
    <reaction evidence="3">
        <text>Hydrolysis of (1-&gt;4)-beta-linkages between N-acetylmuramic acid and N-acetyl-D-glucosamine residues in a peptidoglycan and between N-acetyl-D-glucosamine residues in chitodextrins.</text>
        <dbReference type="EC" id="3.2.1.17"/>
    </reaction>
</comment>
<sequence length="196" mass="20198">MATVKLAPSKRARAAIAAVVLAAGAGGTVALMPGAKPVPDDVALAVEVLVKPWEGRSLKAYLDTIARPPVWTICDGDTTNVKPGMAETPAGCDKRLATKIVGDYRGKLVVCIPNWSKAPLSWRAMMTSLAWNIGAGAACGSTAARLGRAGRWLESCVAATAFNRAGGRMVVGLARRRGMGDAARIGEGELCASGVP</sequence>
<keyword evidence="4" id="KW-0732">Signal</keyword>
<keyword evidence="2 3" id="KW-0081">Bacteriolytic enzyme</keyword>
<dbReference type="RefSeq" id="WP_288198747.1">
    <property type="nucleotide sequence ID" value="NZ_LT608334.1"/>
</dbReference>
<evidence type="ECO:0000256" key="3">
    <source>
        <dbReference type="RuleBase" id="RU003788"/>
    </source>
</evidence>
<dbReference type="EMBL" id="FMJD01000013">
    <property type="protein sequence ID" value="SCM79789.1"/>
    <property type="molecule type" value="Genomic_DNA"/>
</dbReference>
<organism evidence="5">
    <name type="scientific">uncultured Pleomorphomonas sp</name>
    <dbReference type="NCBI Taxonomy" id="442121"/>
    <lineage>
        <taxon>Bacteria</taxon>
        <taxon>Pseudomonadati</taxon>
        <taxon>Pseudomonadota</taxon>
        <taxon>Alphaproteobacteria</taxon>
        <taxon>Hyphomicrobiales</taxon>
        <taxon>Pleomorphomonadaceae</taxon>
        <taxon>Pleomorphomonas</taxon>
        <taxon>environmental samples</taxon>
    </lineage>
</organism>
<dbReference type="PANTHER" id="PTHR38107:SF3">
    <property type="entry name" value="LYSOZYME RRRD-RELATED"/>
    <property type="match status" value="1"/>
</dbReference>
<dbReference type="GO" id="GO:0031640">
    <property type="term" value="P:killing of cells of another organism"/>
    <property type="evidence" value="ECO:0007669"/>
    <property type="project" value="UniProtKB-KW"/>
</dbReference>
<dbReference type="EC" id="3.2.1.17" evidence="3"/>